<accession>A0A1H5USI0</accession>
<proteinExistence type="predicted"/>
<dbReference type="EMBL" id="FNVQ01000001">
    <property type="protein sequence ID" value="SEF78009.1"/>
    <property type="molecule type" value="Genomic_DNA"/>
</dbReference>
<dbReference type="RefSeq" id="WP_104001476.1">
    <property type="nucleotide sequence ID" value="NZ_FNVQ01000001.1"/>
</dbReference>
<evidence type="ECO:0000313" key="2">
    <source>
        <dbReference type="Proteomes" id="UP000236745"/>
    </source>
</evidence>
<reference evidence="1 2" key="1">
    <citation type="submission" date="2016-10" db="EMBL/GenBank/DDBJ databases">
        <authorList>
            <person name="de Groot N.N."/>
        </authorList>
    </citation>
    <scope>NUCLEOTIDE SEQUENCE [LARGE SCALE GENOMIC DNA]</scope>
    <source>
        <strain evidence="1 2">DSM 22012</strain>
    </source>
</reference>
<gene>
    <name evidence="1" type="ORF">SAMN05444390_101487</name>
</gene>
<evidence type="ECO:0000313" key="1">
    <source>
        <dbReference type="EMBL" id="SEF78009.1"/>
    </source>
</evidence>
<dbReference type="OrthoDB" id="34246at2"/>
<name>A0A1H5USI0_9GAMM</name>
<dbReference type="Proteomes" id="UP000236745">
    <property type="component" value="Unassembled WGS sequence"/>
</dbReference>
<dbReference type="AlphaFoldDB" id="A0A1H5USI0"/>
<keyword evidence="2" id="KW-1185">Reference proteome</keyword>
<sequence>MPFNFTVSPDFAPDHMSGWFYFNTWLQRNLGTDIHLELFDSFDAQRDAIKAGQVDLIYANPYDASMLVRELGFKAVARPAGKKDEAVIVVPANSQAEAVEDLEAGVRLATTDDPDVHTIGMIMLEPADLDASNISQKDYDTYILVAKALLRGEADVGFFLKQGFDELSDLIKKQMRVLVSSQISVVHHALLVGPQMQDCMAELKALVTQMHKDEKGIGVLESMGIKEFESMSTEQTEFMIDLIDTLTI</sequence>
<protein>
    <submittedName>
        <fullName evidence="1">Phosphonate transport system substrate-binding protein</fullName>
    </submittedName>
</protein>
<dbReference type="Gene3D" id="3.40.190.10">
    <property type="entry name" value="Periplasmic binding protein-like II"/>
    <property type="match status" value="2"/>
</dbReference>
<dbReference type="Pfam" id="PF12974">
    <property type="entry name" value="Phosphonate-bd"/>
    <property type="match status" value="1"/>
</dbReference>
<organism evidence="1 2">
    <name type="scientific">Marinobacterium lutimaris</name>
    <dbReference type="NCBI Taxonomy" id="568106"/>
    <lineage>
        <taxon>Bacteria</taxon>
        <taxon>Pseudomonadati</taxon>
        <taxon>Pseudomonadota</taxon>
        <taxon>Gammaproteobacteria</taxon>
        <taxon>Oceanospirillales</taxon>
        <taxon>Oceanospirillaceae</taxon>
        <taxon>Marinobacterium</taxon>
    </lineage>
</organism>
<dbReference type="SUPFAM" id="SSF53850">
    <property type="entry name" value="Periplasmic binding protein-like II"/>
    <property type="match status" value="1"/>
</dbReference>